<feature type="chain" id="PRO_5012054482" description="Peptidyl-tRNA hydrolase" evidence="3">
    <location>
        <begin position="18"/>
        <end position="265"/>
    </location>
</feature>
<feature type="signal peptide" evidence="3">
    <location>
        <begin position="1"/>
        <end position="17"/>
    </location>
</feature>
<proteinExistence type="predicted"/>
<evidence type="ECO:0000256" key="1">
    <source>
        <dbReference type="SAM" id="MobiDB-lite"/>
    </source>
</evidence>
<keyword evidence="5" id="KW-1185">Reference proteome</keyword>
<dbReference type="EMBL" id="FWEW01000034">
    <property type="protein sequence ID" value="SLM33413.1"/>
    <property type="molecule type" value="Genomic_DNA"/>
</dbReference>
<keyword evidence="3" id="KW-0732">Signal</keyword>
<name>A0A1W5CRD9_9LECA</name>
<evidence type="ECO:0000313" key="4">
    <source>
        <dbReference type="EMBL" id="SLM33413.1"/>
    </source>
</evidence>
<keyword evidence="2" id="KW-0812">Transmembrane</keyword>
<organism evidence="4 5">
    <name type="scientific">Lasallia pustulata</name>
    <dbReference type="NCBI Taxonomy" id="136370"/>
    <lineage>
        <taxon>Eukaryota</taxon>
        <taxon>Fungi</taxon>
        <taxon>Dikarya</taxon>
        <taxon>Ascomycota</taxon>
        <taxon>Pezizomycotina</taxon>
        <taxon>Lecanoromycetes</taxon>
        <taxon>OSLEUM clade</taxon>
        <taxon>Umbilicariomycetidae</taxon>
        <taxon>Umbilicariales</taxon>
        <taxon>Umbilicariaceae</taxon>
        <taxon>Lasallia</taxon>
    </lineage>
</organism>
<keyword evidence="2" id="KW-1133">Transmembrane helix</keyword>
<dbReference type="AlphaFoldDB" id="A0A1W5CRD9"/>
<reference evidence="5" key="1">
    <citation type="submission" date="2017-03" db="EMBL/GenBank/DDBJ databases">
        <authorList>
            <person name="Sharma R."/>
            <person name="Thines M."/>
        </authorList>
    </citation>
    <scope>NUCLEOTIDE SEQUENCE [LARGE SCALE GENOMIC DNA]</scope>
</reference>
<dbReference type="Proteomes" id="UP000192927">
    <property type="component" value="Unassembled WGS sequence"/>
</dbReference>
<feature type="transmembrane region" description="Helical" evidence="2">
    <location>
        <begin position="213"/>
        <end position="235"/>
    </location>
</feature>
<evidence type="ECO:0008006" key="6">
    <source>
        <dbReference type="Google" id="ProtNLM"/>
    </source>
</evidence>
<evidence type="ECO:0000313" key="5">
    <source>
        <dbReference type="Proteomes" id="UP000192927"/>
    </source>
</evidence>
<protein>
    <recommendedName>
        <fullName evidence="6">Peptidyl-tRNA hydrolase</fullName>
    </recommendedName>
</protein>
<keyword evidence="2" id="KW-0472">Membrane</keyword>
<evidence type="ECO:0000256" key="3">
    <source>
        <dbReference type="SAM" id="SignalP"/>
    </source>
</evidence>
<evidence type="ECO:0000256" key="2">
    <source>
        <dbReference type="SAM" id="Phobius"/>
    </source>
</evidence>
<sequence length="265" mass="28928">MRFSPALLLALPATVAAQEQKPLGDNLQAWFEKAKSYIPASVYSPVAAGAAKVAAENVTPLTNDNWLLVLSPSTKDSWKGPETWMVFFSDGNKTCFGRCDGVEKAWNESAALFAADPTAPRLAYADCDEQAILCTTWAASAPSIWHIQLPIPQADQSKPATTIHIIPLNFTTTTAQEILQIHTAKSYEQTPVYEGAFHPFDGYLAQFGLNRALGYFLFVFTLVPSWAFMIIISMFSRSIMSRRTGNLQAGQSANRPMGGSPSAEQ</sequence>
<feature type="region of interest" description="Disordered" evidence="1">
    <location>
        <begin position="246"/>
        <end position="265"/>
    </location>
</feature>
<accession>A0A1W5CRD9</accession>